<dbReference type="Pfam" id="PF25601">
    <property type="entry name" value="AAA_lid_14"/>
    <property type="match status" value="1"/>
</dbReference>
<evidence type="ECO:0000259" key="6">
    <source>
        <dbReference type="PROSITE" id="PS50045"/>
    </source>
</evidence>
<name>F0JK56_9BACT</name>
<evidence type="ECO:0000256" key="4">
    <source>
        <dbReference type="ARBA" id="ARBA00023125"/>
    </source>
</evidence>
<dbReference type="FunFam" id="3.40.50.300:FF:000006">
    <property type="entry name" value="DNA-binding transcriptional regulator NtrC"/>
    <property type="match status" value="1"/>
</dbReference>
<dbReference type="AlphaFoldDB" id="F0JK56"/>
<dbReference type="Pfam" id="PF01590">
    <property type="entry name" value="GAF"/>
    <property type="match status" value="1"/>
</dbReference>
<keyword evidence="8" id="KW-1185">Reference proteome</keyword>
<dbReference type="Gene3D" id="1.10.8.60">
    <property type="match status" value="1"/>
</dbReference>
<reference evidence="7 8" key="1">
    <citation type="journal article" date="2011" name="J. Bacteriol.">
        <title>Genome sequence of the mercury-methylating strain Desulfovibrio desulfuricans ND132.</title>
        <authorList>
            <person name="Brown S.D."/>
            <person name="Gilmour C.C."/>
            <person name="Kucken A.M."/>
            <person name="Wall J.D."/>
            <person name="Elias D.A."/>
            <person name="Brandt C.C."/>
            <person name="Podar M."/>
            <person name="Chertkov O."/>
            <person name="Held B."/>
            <person name="Bruce D.C."/>
            <person name="Detter J.C."/>
            <person name="Tapia R."/>
            <person name="Han C.S."/>
            <person name="Goodwin L.A."/>
            <person name="Cheng J.F."/>
            <person name="Pitluck S."/>
            <person name="Woyke T."/>
            <person name="Mikhailova N."/>
            <person name="Ivanova N.N."/>
            <person name="Han J."/>
            <person name="Lucas S."/>
            <person name="Lapidus A.L."/>
            <person name="Land M.L."/>
            <person name="Hauser L.J."/>
            <person name="Palumbo A.V."/>
        </authorList>
    </citation>
    <scope>NUCLEOTIDE SEQUENCE [LARGE SCALE GENOMIC DNA]</scope>
    <source>
        <strain evidence="7 8">ND132</strain>
    </source>
</reference>
<feature type="domain" description="Sigma-54 factor interaction" evidence="6">
    <location>
        <begin position="377"/>
        <end position="607"/>
    </location>
</feature>
<evidence type="ECO:0000256" key="3">
    <source>
        <dbReference type="ARBA" id="ARBA00023015"/>
    </source>
</evidence>
<dbReference type="STRING" id="641491.DND132_3102"/>
<evidence type="ECO:0000313" key="7">
    <source>
        <dbReference type="EMBL" id="EGB16305.1"/>
    </source>
</evidence>
<dbReference type="SUPFAM" id="SSF46689">
    <property type="entry name" value="Homeodomain-like"/>
    <property type="match status" value="1"/>
</dbReference>
<dbReference type="EMBL" id="CP003220">
    <property type="protein sequence ID" value="EGB16305.1"/>
    <property type="molecule type" value="Genomic_DNA"/>
</dbReference>
<dbReference type="InterPro" id="IPR002078">
    <property type="entry name" value="Sigma_54_int"/>
</dbReference>
<dbReference type="InterPro" id="IPR003593">
    <property type="entry name" value="AAA+_ATPase"/>
</dbReference>
<sequence length="689" mass="75556">MHLLLRDGNGFEIRRDPHAPDAAVTLPISCAHKQRNAQLSYSNWKQFVEGKRLKNKNVDRALLDSWQRCKDMAVDPAPRSCWDFLPMNQLEQFTTTLEKICGEVESTAYEVIKGKGLLMTIVNADARVARTCGDMDVLREADKLNFGPGANWSESCVGTNAIGTALATGRPMQVFASEHFCESHHSWNCTAAPILDPRGNVWGCFDVSGPTSSDHSGAMDLVLHAARALEQNLSRLYCSELEGQMASLFSSMFNSVMTGVLFLNKSGRITSANNTAELLLCRPGGALRGRKAEELFDMGPYLAQAKNASLCEPVIVKCLVNPGLYIRVMPTFSASGAWLDTIVTVSETQRSRQFTTGPAASPRKPAEPEEVKGFEHVLHGSSAMRQVIRQAANAARTPSTILLTGESGTGKELFARGIHQAGPRAKQPFVAVNCGAFSEELVQSELFGYREGAFTGAVKRGRVGKFQKADKGVLFLDEISEMPMSQQVNLLRALEERAVVPVGGTSPLPVDVKILAATNKNLRELVDQGRFREDLYYRLNVVTIAIPPLRERGNDVTLLAEYHLRRLCDSFGIPCPAIAAETRELLAGHEWPGNVRELINCLEYAANNLTGDLLLPEHLPHYLLERTSGKAVSGNGHAKGKGFLLKQREANAIREALDFHDGNISKTAKALGIGRNTLYAKMERYHIEG</sequence>
<keyword evidence="2" id="KW-0067">ATP-binding</keyword>
<keyword evidence="4" id="KW-0238">DNA-binding</keyword>
<dbReference type="InterPro" id="IPR002197">
    <property type="entry name" value="HTH_Fis"/>
</dbReference>
<dbReference type="Gene3D" id="1.10.10.60">
    <property type="entry name" value="Homeodomain-like"/>
    <property type="match status" value="1"/>
</dbReference>
<dbReference type="SMART" id="SM00382">
    <property type="entry name" value="AAA"/>
    <property type="match status" value="1"/>
</dbReference>
<dbReference type="InterPro" id="IPR003018">
    <property type="entry name" value="GAF"/>
</dbReference>
<keyword evidence="3" id="KW-0805">Transcription regulation</keyword>
<dbReference type="eggNOG" id="COG3284">
    <property type="taxonomic scope" value="Bacteria"/>
</dbReference>
<dbReference type="SMR" id="F0JK56"/>
<dbReference type="GO" id="GO:0006355">
    <property type="term" value="P:regulation of DNA-templated transcription"/>
    <property type="evidence" value="ECO:0007669"/>
    <property type="project" value="InterPro"/>
</dbReference>
<dbReference type="InterPro" id="IPR009057">
    <property type="entry name" value="Homeodomain-like_sf"/>
</dbReference>
<evidence type="ECO:0000256" key="5">
    <source>
        <dbReference type="ARBA" id="ARBA00023163"/>
    </source>
</evidence>
<keyword evidence="1" id="KW-0547">Nucleotide-binding</keyword>
<dbReference type="Gene3D" id="3.40.50.300">
    <property type="entry name" value="P-loop containing nucleotide triphosphate hydrolases"/>
    <property type="match status" value="1"/>
</dbReference>
<dbReference type="Pfam" id="PF02954">
    <property type="entry name" value="HTH_8"/>
    <property type="match status" value="1"/>
</dbReference>
<dbReference type="InterPro" id="IPR027417">
    <property type="entry name" value="P-loop_NTPase"/>
</dbReference>
<dbReference type="PROSITE" id="PS00675">
    <property type="entry name" value="SIGMA54_INTERACT_1"/>
    <property type="match status" value="1"/>
</dbReference>
<proteinExistence type="predicted"/>
<dbReference type="Pfam" id="PF00158">
    <property type="entry name" value="Sigma54_activat"/>
    <property type="match status" value="1"/>
</dbReference>
<dbReference type="GO" id="GO:0005524">
    <property type="term" value="F:ATP binding"/>
    <property type="evidence" value="ECO:0007669"/>
    <property type="project" value="UniProtKB-KW"/>
</dbReference>
<evidence type="ECO:0000313" key="8">
    <source>
        <dbReference type="Proteomes" id="UP000007845"/>
    </source>
</evidence>
<dbReference type="Gene3D" id="3.30.450.40">
    <property type="match status" value="1"/>
</dbReference>
<dbReference type="HOGENOM" id="CLU_000445_8_12_7"/>
<gene>
    <name evidence="7" type="ORF">DND132_3102</name>
</gene>
<dbReference type="Proteomes" id="UP000007845">
    <property type="component" value="Chromosome"/>
</dbReference>
<dbReference type="InterPro" id="IPR025662">
    <property type="entry name" value="Sigma_54_int_dom_ATP-bd_1"/>
</dbReference>
<protein>
    <submittedName>
        <fullName evidence="7">Sigma54 specific transcriptional regulator, Fis family</fullName>
    </submittedName>
</protein>
<dbReference type="SUPFAM" id="SSF55781">
    <property type="entry name" value="GAF domain-like"/>
    <property type="match status" value="1"/>
</dbReference>
<dbReference type="Gene3D" id="3.30.450.20">
    <property type="entry name" value="PAS domain"/>
    <property type="match status" value="1"/>
</dbReference>
<dbReference type="CDD" id="cd00009">
    <property type="entry name" value="AAA"/>
    <property type="match status" value="1"/>
</dbReference>
<evidence type="ECO:0000256" key="2">
    <source>
        <dbReference type="ARBA" id="ARBA00022840"/>
    </source>
</evidence>
<dbReference type="GO" id="GO:0043565">
    <property type="term" value="F:sequence-specific DNA binding"/>
    <property type="evidence" value="ECO:0007669"/>
    <property type="project" value="InterPro"/>
</dbReference>
<dbReference type="InterPro" id="IPR029016">
    <property type="entry name" value="GAF-like_dom_sf"/>
</dbReference>
<dbReference type="InterPro" id="IPR058031">
    <property type="entry name" value="AAA_lid_NorR"/>
</dbReference>
<dbReference type="OrthoDB" id="9763792at2"/>
<dbReference type="KEGG" id="ddn:DND132_3102"/>
<dbReference type="PRINTS" id="PR01590">
    <property type="entry name" value="HTHFIS"/>
</dbReference>
<dbReference type="InterPro" id="IPR025944">
    <property type="entry name" value="Sigma_54_int_dom_CS"/>
</dbReference>
<accession>F0JK56</accession>
<keyword evidence="5" id="KW-0804">Transcription</keyword>
<dbReference type="SUPFAM" id="SSF52540">
    <property type="entry name" value="P-loop containing nucleoside triphosphate hydrolases"/>
    <property type="match status" value="1"/>
</dbReference>
<evidence type="ECO:0000256" key="1">
    <source>
        <dbReference type="ARBA" id="ARBA00022741"/>
    </source>
</evidence>
<dbReference type="PANTHER" id="PTHR32071">
    <property type="entry name" value="TRANSCRIPTIONAL REGULATORY PROTEIN"/>
    <property type="match status" value="1"/>
</dbReference>
<dbReference type="PROSITE" id="PS00688">
    <property type="entry name" value="SIGMA54_INTERACT_3"/>
    <property type="match status" value="1"/>
</dbReference>
<organism evidence="7 8">
    <name type="scientific">Pseudodesulfovibrio mercurii</name>
    <dbReference type="NCBI Taxonomy" id="641491"/>
    <lineage>
        <taxon>Bacteria</taxon>
        <taxon>Pseudomonadati</taxon>
        <taxon>Thermodesulfobacteriota</taxon>
        <taxon>Desulfovibrionia</taxon>
        <taxon>Desulfovibrionales</taxon>
        <taxon>Desulfovibrionaceae</taxon>
    </lineage>
</organism>
<dbReference type="PROSITE" id="PS50045">
    <property type="entry name" value="SIGMA54_INTERACT_4"/>
    <property type="match status" value="1"/>
</dbReference>